<feature type="transmembrane region" description="Helical" evidence="1">
    <location>
        <begin position="20"/>
        <end position="38"/>
    </location>
</feature>
<evidence type="ECO:0000313" key="2">
    <source>
        <dbReference type="EMBL" id="AGB38794.1"/>
    </source>
</evidence>
<dbReference type="PANTHER" id="PTHR37422:SF13">
    <property type="entry name" value="LIPOPOLYSACCHARIDE BIOSYNTHESIS PROTEIN PA4999-RELATED"/>
    <property type="match status" value="1"/>
</dbReference>
<keyword evidence="1" id="KW-0472">Membrane</keyword>
<feature type="transmembrane region" description="Helical" evidence="1">
    <location>
        <begin position="74"/>
        <end position="91"/>
    </location>
</feature>
<dbReference type="PANTHER" id="PTHR37422">
    <property type="entry name" value="TEICHURONIC ACID BIOSYNTHESIS PROTEIN TUAE"/>
    <property type="match status" value="1"/>
</dbReference>
<dbReference type="EMBL" id="CP003929">
    <property type="protein sequence ID" value="AGB38794.1"/>
    <property type="molecule type" value="Genomic_DNA"/>
</dbReference>
<dbReference type="GeneID" id="14403436"/>
<dbReference type="OrthoDB" id="204007at2157"/>
<feature type="transmembrane region" description="Helical" evidence="1">
    <location>
        <begin position="44"/>
        <end position="62"/>
    </location>
</feature>
<feature type="transmembrane region" description="Helical" evidence="1">
    <location>
        <begin position="367"/>
        <end position="387"/>
    </location>
</feature>
<feature type="transmembrane region" description="Helical" evidence="1">
    <location>
        <begin position="126"/>
        <end position="146"/>
    </location>
</feature>
<sequence length="405" mass="43046">MNVQQLLWGDTREEATIPLYEPVLALLPIIASLTITSWALSQRVGYIVTGTTLVAVSAYGLFHPEIRLQFESVFLVLLGGYWLGLLAHYAVAPHTDLLQYIVATPLAVGALVVVLPTLITGREQTFTMGLTLVGVVLAVIGIGMLLHELQTSADLYQSVGGSVLGIEGLRTASLFETPSDYGFVMMVGSLAALYTVLARRGVVWLGALGLCLVGFLLSEGNAAFVGFTAGAVLLVSGFDRRFGVLGIGLAIVGVAAVTRLGHVGAVMETTLLTRVDQWVASLERLAQDPLLGIGFADTAAEIGESRGPQNSYIYPLLNTGLIAGNLYLGALVYALGQGIRTRWTPWTAFVVGLTVAIFLYMGFESLFFGGFSPASITLGLCLGLLLYSPDADGPVTELRSKFQVR</sequence>
<feature type="transmembrane region" description="Helical" evidence="1">
    <location>
        <begin position="202"/>
        <end position="235"/>
    </location>
</feature>
<protein>
    <recommendedName>
        <fullName evidence="4">Lipid A core-O-antigen ligase-like enyme</fullName>
    </recommendedName>
</protein>
<keyword evidence="3" id="KW-1185">Reference proteome</keyword>
<evidence type="ECO:0008006" key="4">
    <source>
        <dbReference type="Google" id="ProtNLM"/>
    </source>
</evidence>
<reference evidence="2 3" key="1">
    <citation type="submission" date="2012-11" db="EMBL/GenBank/DDBJ databases">
        <title>FINISHED of Natronococcus occultus SP4, DSM 3396.</title>
        <authorList>
            <consortium name="DOE Joint Genome Institute"/>
            <person name="Eisen J."/>
            <person name="Huntemann M."/>
            <person name="Wei C.-L."/>
            <person name="Han J."/>
            <person name="Detter J.C."/>
            <person name="Han C."/>
            <person name="Tapia R."/>
            <person name="Chen A."/>
            <person name="Kyrpides N."/>
            <person name="Mavromatis K."/>
            <person name="Markowitz V."/>
            <person name="Szeto E."/>
            <person name="Ivanova N."/>
            <person name="Mikhailova N."/>
            <person name="Ovchinnikova G."/>
            <person name="Pagani I."/>
            <person name="Pati A."/>
            <person name="Goodwin L."/>
            <person name="Nordberg H.P."/>
            <person name="Cantor M.N."/>
            <person name="Hua S.X."/>
            <person name="Woyke T."/>
            <person name="Eisen J."/>
            <person name="Klenk H.-P."/>
            <person name="Klenk H.-P."/>
        </authorList>
    </citation>
    <scope>NUCLEOTIDE SEQUENCE [LARGE SCALE GENOMIC DNA]</scope>
    <source>
        <strain evidence="2 3">SP4</strain>
    </source>
</reference>
<dbReference type="InterPro" id="IPR051533">
    <property type="entry name" value="WaaL-like"/>
</dbReference>
<feature type="transmembrane region" description="Helical" evidence="1">
    <location>
        <begin position="242"/>
        <end position="262"/>
    </location>
</feature>
<accession>L0K390</accession>
<dbReference type="HOGENOM" id="CLU_679013_0_0_2"/>
<evidence type="ECO:0000313" key="3">
    <source>
        <dbReference type="Proteomes" id="UP000010878"/>
    </source>
</evidence>
<dbReference type="Proteomes" id="UP000010878">
    <property type="component" value="Chromosome"/>
</dbReference>
<proteinExistence type="predicted"/>
<name>L0K390_9EURY</name>
<keyword evidence="1" id="KW-0812">Transmembrane</keyword>
<dbReference type="KEGG" id="nou:Natoc_3049"/>
<gene>
    <name evidence="2" type="ORF">Natoc_3049</name>
</gene>
<dbReference type="eggNOG" id="arCOG08190">
    <property type="taxonomic scope" value="Archaea"/>
</dbReference>
<feature type="transmembrane region" description="Helical" evidence="1">
    <location>
        <begin position="312"/>
        <end position="336"/>
    </location>
</feature>
<feature type="transmembrane region" description="Helical" evidence="1">
    <location>
        <begin position="97"/>
        <end position="119"/>
    </location>
</feature>
<organism evidence="2 3">
    <name type="scientific">Natronococcus occultus SP4</name>
    <dbReference type="NCBI Taxonomy" id="694430"/>
    <lineage>
        <taxon>Archaea</taxon>
        <taxon>Methanobacteriati</taxon>
        <taxon>Methanobacteriota</taxon>
        <taxon>Stenosarchaea group</taxon>
        <taxon>Halobacteria</taxon>
        <taxon>Halobacteriales</taxon>
        <taxon>Natrialbaceae</taxon>
        <taxon>Natronococcus</taxon>
    </lineage>
</organism>
<dbReference type="AlphaFoldDB" id="L0K390"/>
<evidence type="ECO:0000256" key="1">
    <source>
        <dbReference type="SAM" id="Phobius"/>
    </source>
</evidence>
<dbReference type="RefSeq" id="WP_015322233.1">
    <property type="nucleotide sequence ID" value="NC_019974.1"/>
</dbReference>
<feature type="transmembrane region" description="Helical" evidence="1">
    <location>
        <begin position="343"/>
        <end position="361"/>
    </location>
</feature>
<keyword evidence="1" id="KW-1133">Transmembrane helix</keyword>